<proteinExistence type="predicted"/>
<evidence type="ECO:0000313" key="2">
    <source>
        <dbReference type="EMBL" id="ROP27577.1"/>
    </source>
</evidence>
<dbReference type="Proteomes" id="UP000271683">
    <property type="component" value="Unassembled WGS sequence"/>
</dbReference>
<reference evidence="2 3" key="1">
    <citation type="submission" date="2018-11" db="EMBL/GenBank/DDBJ databases">
        <title>Sequencing the genomes of 1000 actinobacteria strains.</title>
        <authorList>
            <person name="Klenk H.-P."/>
        </authorList>
    </citation>
    <scope>NUCLEOTIDE SEQUENCE [LARGE SCALE GENOMIC DNA]</scope>
    <source>
        <strain evidence="2 3">DSM 43634</strain>
    </source>
</reference>
<feature type="transmembrane region" description="Helical" evidence="1">
    <location>
        <begin position="137"/>
        <end position="160"/>
    </location>
</feature>
<name>A0A3N1GBH0_9ACTN</name>
<protein>
    <submittedName>
        <fullName evidence="2">Uncharacterized protein</fullName>
    </submittedName>
</protein>
<keyword evidence="1" id="KW-0472">Membrane</keyword>
<feature type="transmembrane region" description="Helical" evidence="1">
    <location>
        <begin position="172"/>
        <end position="198"/>
    </location>
</feature>
<gene>
    <name evidence="2" type="ORF">EDD30_0262</name>
</gene>
<feature type="transmembrane region" description="Helical" evidence="1">
    <location>
        <begin position="104"/>
        <end position="125"/>
    </location>
</feature>
<keyword evidence="1" id="KW-1133">Transmembrane helix</keyword>
<comment type="caution">
    <text evidence="2">The sequence shown here is derived from an EMBL/GenBank/DDBJ whole genome shotgun (WGS) entry which is preliminary data.</text>
</comment>
<dbReference type="EMBL" id="RJKL01000001">
    <property type="protein sequence ID" value="ROP27577.1"/>
    <property type="molecule type" value="Genomic_DNA"/>
</dbReference>
<dbReference type="RefSeq" id="WP_071806900.1">
    <property type="nucleotide sequence ID" value="NZ_RJKL01000001.1"/>
</dbReference>
<sequence>MNKLKARSRRLADGGAWLPALALAALPLSSIVLYQHPFSSVINSGGDAGGGGLVQFPYWAGLPETQRASLASYAFWLVAAPLAFVLVAQWYRYREHHHGIRVPWRVPIAAGTVGIFCLLALFAAPTGEPARAWAASFSWWQGLLTPLLSIAIAAIVLGLVERSIAITVSGAWMATLAWQFCATGQVGGLLGWQTWILGGGSGPALGGQLTLLGMDRPAPALMMMALPLALSGLYRAARSRGHLT</sequence>
<feature type="transmembrane region" description="Helical" evidence="1">
    <location>
        <begin position="73"/>
        <end position="92"/>
    </location>
</feature>
<accession>A0A3N1GBH0</accession>
<organism evidence="2 3">
    <name type="scientific">Couchioplanes caeruleus</name>
    <dbReference type="NCBI Taxonomy" id="56438"/>
    <lineage>
        <taxon>Bacteria</taxon>
        <taxon>Bacillati</taxon>
        <taxon>Actinomycetota</taxon>
        <taxon>Actinomycetes</taxon>
        <taxon>Micromonosporales</taxon>
        <taxon>Micromonosporaceae</taxon>
        <taxon>Couchioplanes</taxon>
    </lineage>
</organism>
<feature type="transmembrane region" description="Helical" evidence="1">
    <location>
        <begin position="218"/>
        <end position="237"/>
    </location>
</feature>
<dbReference type="AlphaFoldDB" id="A0A3N1GBH0"/>
<keyword evidence="1" id="KW-0812">Transmembrane</keyword>
<evidence type="ECO:0000313" key="3">
    <source>
        <dbReference type="Proteomes" id="UP000271683"/>
    </source>
</evidence>
<evidence type="ECO:0000256" key="1">
    <source>
        <dbReference type="SAM" id="Phobius"/>
    </source>
</evidence>